<evidence type="ECO:0000259" key="1">
    <source>
        <dbReference type="PROSITE" id="PS51819"/>
    </source>
</evidence>
<evidence type="ECO:0000313" key="2">
    <source>
        <dbReference type="EMBL" id="VFK19913.1"/>
    </source>
</evidence>
<proteinExistence type="predicted"/>
<dbReference type="Pfam" id="PF00903">
    <property type="entry name" value="Glyoxalase"/>
    <property type="match status" value="1"/>
</dbReference>
<sequence>MKFQKITPNFSVRDVKESVKFYRDVLGFAFGMAVRNGTNSMENQISDECDYAYAMMRKDEIYVMFIESDSFEQDIPALEGVPQGASVLFYIDVENIDEVYDSIGKRAEIVKELETTWYGMREFHIRDCNGYILGFAEKA</sequence>
<organism evidence="2">
    <name type="scientific">Candidatus Kentrum sp. LPFa</name>
    <dbReference type="NCBI Taxonomy" id="2126335"/>
    <lineage>
        <taxon>Bacteria</taxon>
        <taxon>Pseudomonadati</taxon>
        <taxon>Pseudomonadota</taxon>
        <taxon>Gammaproteobacteria</taxon>
        <taxon>Candidatus Kentrum</taxon>
    </lineage>
</organism>
<dbReference type="InterPro" id="IPR029068">
    <property type="entry name" value="Glyas_Bleomycin-R_OHBP_Dase"/>
</dbReference>
<feature type="domain" description="VOC" evidence="1">
    <location>
        <begin position="2"/>
        <end position="138"/>
    </location>
</feature>
<dbReference type="SUPFAM" id="SSF54593">
    <property type="entry name" value="Glyoxalase/Bleomycin resistance protein/Dihydroxybiphenyl dioxygenase"/>
    <property type="match status" value="1"/>
</dbReference>
<dbReference type="InterPro" id="IPR004360">
    <property type="entry name" value="Glyas_Fos-R_dOase_dom"/>
</dbReference>
<dbReference type="InterPro" id="IPR037523">
    <property type="entry name" value="VOC_core"/>
</dbReference>
<dbReference type="EMBL" id="CAADFK010000191">
    <property type="protein sequence ID" value="VFK19913.1"/>
    <property type="molecule type" value="Genomic_DNA"/>
</dbReference>
<dbReference type="PROSITE" id="PS51819">
    <property type="entry name" value="VOC"/>
    <property type="match status" value="1"/>
</dbReference>
<dbReference type="Gene3D" id="3.10.180.10">
    <property type="entry name" value="2,3-Dihydroxybiphenyl 1,2-Dioxygenase, domain 1"/>
    <property type="match status" value="1"/>
</dbReference>
<name>A0A450WS96_9GAMM</name>
<accession>A0A450WS96</accession>
<gene>
    <name evidence="2" type="ORF">BECKLPF1236B_GA0070989_11913</name>
</gene>
<reference evidence="2" key="1">
    <citation type="submission" date="2019-02" db="EMBL/GenBank/DDBJ databases">
        <authorList>
            <person name="Gruber-Vodicka R. H."/>
            <person name="Seah K. B. B."/>
        </authorList>
    </citation>
    <scope>NUCLEOTIDE SEQUENCE</scope>
    <source>
        <strain evidence="2">BECK_S313</strain>
    </source>
</reference>
<dbReference type="AlphaFoldDB" id="A0A450WS96"/>
<protein>
    <submittedName>
        <fullName evidence="2">Uncharacterized conserved protein PhnB, glyoxalase superfamily</fullName>
    </submittedName>
</protein>